<dbReference type="PANTHER" id="PTHR43142:SF1">
    <property type="entry name" value="CARBOXYLIC ESTER HYDROLASE"/>
    <property type="match status" value="1"/>
</dbReference>
<keyword evidence="3 6" id="KW-0378">Hydrolase</keyword>
<dbReference type="EMBL" id="JASPKY010000696">
    <property type="protein sequence ID" value="KAK9686592.1"/>
    <property type="molecule type" value="Genomic_DNA"/>
</dbReference>
<keyword evidence="5" id="KW-0325">Glycoprotein</keyword>
<comment type="similarity">
    <text evidence="1 6">Belongs to the type-B carboxylesterase/lipase family.</text>
</comment>
<evidence type="ECO:0000256" key="4">
    <source>
        <dbReference type="ARBA" id="ARBA00023157"/>
    </source>
</evidence>
<evidence type="ECO:0000313" key="9">
    <source>
        <dbReference type="Proteomes" id="UP001458880"/>
    </source>
</evidence>
<keyword evidence="4" id="KW-1015">Disulfide bond</keyword>
<evidence type="ECO:0000256" key="2">
    <source>
        <dbReference type="ARBA" id="ARBA00022487"/>
    </source>
</evidence>
<organism evidence="8 9">
    <name type="scientific">Popillia japonica</name>
    <name type="common">Japanese beetle</name>
    <dbReference type="NCBI Taxonomy" id="7064"/>
    <lineage>
        <taxon>Eukaryota</taxon>
        <taxon>Metazoa</taxon>
        <taxon>Ecdysozoa</taxon>
        <taxon>Arthropoda</taxon>
        <taxon>Hexapoda</taxon>
        <taxon>Insecta</taxon>
        <taxon>Pterygota</taxon>
        <taxon>Neoptera</taxon>
        <taxon>Endopterygota</taxon>
        <taxon>Coleoptera</taxon>
        <taxon>Polyphaga</taxon>
        <taxon>Scarabaeiformia</taxon>
        <taxon>Scarabaeidae</taxon>
        <taxon>Rutelinae</taxon>
        <taxon>Popillia</taxon>
    </lineage>
</organism>
<evidence type="ECO:0000313" key="8">
    <source>
        <dbReference type="EMBL" id="KAK9686592.1"/>
    </source>
</evidence>
<dbReference type="GO" id="GO:0052689">
    <property type="term" value="F:carboxylic ester hydrolase activity"/>
    <property type="evidence" value="ECO:0007669"/>
    <property type="project" value="UniProtKB-KW"/>
</dbReference>
<feature type="domain" description="Carboxylesterase type B" evidence="7">
    <location>
        <begin position="23"/>
        <end position="540"/>
    </location>
</feature>
<dbReference type="InterPro" id="IPR019819">
    <property type="entry name" value="Carboxylesterase_B_CS"/>
</dbReference>
<keyword evidence="2" id="KW-0719">Serine esterase</keyword>
<feature type="chain" id="PRO_5043113092" description="Carboxylic ester hydrolase" evidence="6">
    <location>
        <begin position="22"/>
        <end position="551"/>
    </location>
</feature>
<dbReference type="PROSITE" id="PS00941">
    <property type="entry name" value="CARBOXYLESTERASE_B_2"/>
    <property type="match status" value="1"/>
</dbReference>
<sequence>MLRSLIAFIWLITILISVTKAQEPLLEISQGVLQGSVFQNRDGGTLYGFRRIPYAQPPIDDLRFKAPVPADGWEGIRDAANDMPSCTQFSVGYPDIISGQEDCLYLNVFIPALPSQNSTKKPVMVYIHGGGFFSGDGTNLLTGPEFLLTKDIILVSIHYRLGVFGFINFEDSDLGVPGNAGLKDQVLALKWVKENIADFGGDPDNVLIFGTSAGSISVHLHMVSPMSTGLFSKVIGQSGVALFPTLISAKNTGVIFAEHLGIQTANLTETLRTLREISAVDLSRTEASIEPENYFFATPNIELDSDQEAFLTRRPIDILLDGDYNHVSLLTGINDLEGLLMEVSALEQTGQSMLIEDFTEFIPEDLEIAAGSEQERALAQKIKNFYYGDNEPTRDNIMPAVDLYTDFLFAFPAYRAVLKHAESVNDVFFYYFTADTDLNIKNMVRPQFREFVGAAHTDELGYMFKTAVTPVIEEGSVEDLAIRSVVNFWTNFATYGNPTPDDSLGYKWEPVKENNFNYLHIGTGFNELNLNPRSENIAFWSQIYDEFFPRK</sequence>
<name>A0AAW1IBB1_POPJA</name>
<keyword evidence="9" id="KW-1185">Reference proteome</keyword>
<accession>A0AAW1IBB1</accession>
<dbReference type="PANTHER" id="PTHR43142">
    <property type="entry name" value="CARBOXYLIC ESTER HYDROLASE"/>
    <property type="match status" value="1"/>
</dbReference>
<evidence type="ECO:0000256" key="1">
    <source>
        <dbReference type="ARBA" id="ARBA00005964"/>
    </source>
</evidence>
<dbReference type="InterPro" id="IPR002018">
    <property type="entry name" value="CarbesteraseB"/>
</dbReference>
<dbReference type="InterPro" id="IPR029058">
    <property type="entry name" value="AB_hydrolase_fold"/>
</dbReference>
<gene>
    <name evidence="8" type="ORF">QE152_g37072</name>
</gene>
<protein>
    <recommendedName>
        <fullName evidence="6">Carboxylic ester hydrolase</fullName>
        <ecNumber evidence="6">3.1.1.-</ecNumber>
    </recommendedName>
</protein>
<reference evidence="8 9" key="1">
    <citation type="journal article" date="2024" name="BMC Genomics">
        <title>De novo assembly and annotation of Popillia japonica's genome with initial clues to its potential as an invasive pest.</title>
        <authorList>
            <person name="Cucini C."/>
            <person name="Boschi S."/>
            <person name="Funari R."/>
            <person name="Cardaioli E."/>
            <person name="Iannotti N."/>
            <person name="Marturano G."/>
            <person name="Paoli F."/>
            <person name="Bruttini M."/>
            <person name="Carapelli A."/>
            <person name="Frati F."/>
            <person name="Nardi F."/>
        </authorList>
    </citation>
    <scope>NUCLEOTIDE SEQUENCE [LARGE SCALE GENOMIC DNA]</scope>
    <source>
        <strain evidence="8">DMR45628</strain>
    </source>
</reference>
<dbReference type="PROSITE" id="PS00122">
    <property type="entry name" value="CARBOXYLESTERASE_B_1"/>
    <property type="match status" value="1"/>
</dbReference>
<feature type="signal peptide" evidence="6">
    <location>
        <begin position="1"/>
        <end position="21"/>
    </location>
</feature>
<dbReference type="InterPro" id="IPR019826">
    <property type="entry name" value="Carboxylesterase_B_AS"/>
</dbReference>
<dbReference type="AlphaFoldDB" id="A0AAW1IBB1"/>
<proteinExistence type="inferred from homology"/>
<dbReference type="Gene3D" id="3.40.50.1820">
    <property type="entry name" value="alpha/beta hydrolase"/>
    <property type="match status" value="1"/>
</dbReference>
<evidence type="ECO:0000256" key="6">
    <source>
        <dbReference type="RuleBase" id="RU361235"/>
    </source>
</evidence>
<dbReference type="Pfam" id="PF00135">
    <property type="entry name" value="COesterase"/>
    <property type="match status" value="1"/>
</dbReference>
<evidence type="ECO:0000256" key="5">
    <source>
        <dbReference type="ARBA" id="ARBA00023180"/>
    </source>
</evidence>
<evidence type="ECO:0000256" key="3">
    <source>
        <dbReference type="ARBA" id="ARBA00022801"/>
    </source>
</evidence>
<dbReference type="Proteomes" id="UP001458880">
    <property type="component" value="Unassembled WGS sequence"/>
</dbReference>
<evidence type="ECO:0000259" key="7">
    <source>
        <dbReference type="Pfam" id="PF00135"/>
    </source>
</evidence>
<comment type="caution">
    <text evidence="8">The sequence shown here is derived from an EMBL/GenBank/DDBJ whole genome shotgun (WGS) entry which is preliminary data.</text>
</comment>
<dbReference type="SUPFAM" id="SSF53474">
    <property type="entry name" value="alpha/beta-Hydrolases"/>
    <property type="match status" value="1"/>
</dbReference>
<keyword evidence="6" id="KW-0732">Signal</keyword>
<dbReference type="EC" id="3.1.1.-" evidence="6"/>